<evidence type="ECO:0000256" key="8">
    <source>
        <dbReference type="SAM" id="SignalP"/>
    </source>
</evidence>
<evidence type="ECO:0000259" key="9">
    <source>
        <dbReference type="SMART" id="SM00768"/>
    </source>
</evidence>
<dbReference type="Proteomes" id="UP000017836">
    <property type="component" value="Unassembled WGS sequence"/>
</dbReference>
<dbReference type="eggNOG" id="ENOG502S3P7">
    <property type="taxonomic scope" value="Eukaryota"/>
</dbReference>
<dbReference type="Gene3D" id="1.20.58.1040">
    <property type="match status" value="1"/>
</dbReference>
<dbReference type="SMART" id="SM00768">
    <property type="entry name" value="X8"/>
    <property type="match status" value="1"/>
</dbReference>
<evidence type="ECO:0000313" key="11">
    <source>
        <dbReference type="Proteomes" id="UP000017836"/>
    </source>
</evidence>
<dbReference type="InterPro" id="IPR012946">
    <property type="entry name" value="X8"/>
</dbReference>
<accession>W1PSC8</accession>
<evidence type="ECO:0000256" key="7">
    <source>
        <dbReference type="ARBA" id="ARBA00023180"/>
    </source>
</evidence>
<dbReference type="Pfam" id="PF07983">
    <property type="entry name" value="X8"/>
    <property type="match status" value="1"/>
</dbReference>
<evidence type="ECO:0000313" key="10">
    <source>
        <dbReference type="EMBL" id="ERN10616.1"/>
    </source>
</evidence>
<dbReference type="PANTHER" id="PTHR31044:SF35">
    <property type="entry name" value="GLUCAN ENDO-1,3-BETA-GLUCOSIDASE 4-LIKE"/>
    <property type="match status" value="1"/>
</dbReference>
<dbReference type="OMA" id="ACKFEVI"/>
<dbReference type="PANTHER" id="PTHR31044">
    <property type="entry name" value="BETA-1,3 GLUCANASE"/>
    <property type="match status" value="1"/>
</dbReference>
<protein>
    <recommendedName>
        <fullName evidence="9">X8 domain-containing protein</fullName>
    </recommendedName>
</protein>
<keyword evidence="5" id="KW-0472">Membrane</keyword>
<feature type="chain" id="PRO_5004807769" description="X8 domain-containing protein" evidence="8">
    <location>
        <begin position="31"/>
        <end position="124"/>
    </location>
</feature>
<gene>
    <name evidence="10" type="ORF">AMTR_s00028p00160540</name>
</gene>
<feature type="domain" description="X8" evidence="9">
    <location>
        <begin position="35"/>
        <end position="120"/>
    </location>
</feature>
<keyword evidence="3" id="KW-0336">GPI-anchor</keyword>
<evidence type="ECO:0000256" key="3">
    <source>
        <dbReference type="ARBA" id="ARBA00022622"/>
    </source>
</evidence>
<keyword evidence="2" id="KW-1003">Cell membrane</keyword>
<sequence length="124" mass="13649">MVSLSSTFSLLLFLLTVLLSLNLPFSGADGEDVKEWCIADSQFPNEQLQAAMDWACGPGGADCTKIQPGGECYKPNTVLDHASFAFNSYWQKFKNQGASCYFNAAAFISEEDPSHQSCKFEYLP</sequence>
<keyword evidence="3" id="KW-0449">Lipoprotein</keyword>
<dbReference type="InterPro" id="IPR044788">
    <property type="entry name" value="X8_dom_prot"/>
</dbReference>
<organism evidence="10 11">
    <name type="scientific">Amborella trichopoda</name>
    <dbReference type="NCBI Taxonomy" id="13333"/>
    <lineage>
        <taxon>Eukaryota</taxon>
        <taxon>Viridiplantae</taxon>
        <taxon>Streptophyta</taxon>
        <taxon>Embryophyta</taxon>
        <taxon>Tracheophyta</taxon>
        <taxon>Spermatophyta</taxon>
        <taxon>Magnoliopsida</taxon>
        <taxon>Amborellales</taxon>
        <taxon>Amborellaceae</taxon>
        <taxon>Amborella</taxon>
    </lineage>
</organism>
<dbReference type="HOGENOM" id="CLU_031666_5_2_1"/>
<evidence type="ECO:0000256" key="6">
    <source>
        <dbReference type="ARBA" id="ARBA00023157"/>
    </source>
</evidence>
<evidence type="ECO:0000256" key="4">
    <source>
        <dbReference type="ARBA" id="ARBA00022729"/>
    </source>
</evidence>
<dbReference type="GO" id="GO:0005886">
    <property type="term" value="C:plasma membrane"/>
    <property type="evidence" value="ECO:0007669"/>
    <property type="project" value="UniProtKB-SubCell"/>
</dbReference>
<keyword evidence="11" id="KW-1185">Reference proteome</keyword>
<dbReference type="Gramene" id="ERN10616">
    <property type="protein sequence ID" value="ERN10616"/>
    <property type="gene ID" value="AMTR_s00028p00160540"/>
</dbReference>
<keyword evidence="4 8" id="KW-0732">Signal</keyword>
<feature type="signal peptide" evidence="8">
    <location>
        <begin position="1"/>
        <end position="30"/>
    </location>
</feature>
<keyword evidence="6" id="KW-1015">Disulfide bond</keyword>
<dbReference type="FunFam" id="1.20.58.1040:FF:000001">
    <property type="entry name" value="Glucan endo-1,3-beta-glucosidase 4"/>
    <property type="match status" value="1"/>
</dbReference>
<proteinExistence type="predicted"/>
<reference evidence="11" key="1">
    <citation type="journal article" date="2013" name="Science">
        <title>The Amborella genome and the evolution of flowering plants.</title>
        <authorList>
            <consortium name="Amborella Genome Project"/>
        </authorList>
    </citation>
    <scope>NUCLEOTIDE SEQUENCE [LARGE SCALE GENOMIC DNA]</scope>
</reference>
<comment type="subcellular location">
    <subcellularLocation>
        <location evidence="1">Cell membrane</location>
        <topology evidence="1">Lipid-anchor</topology>
        <topology evidence="1">GPI-anchor</topology>
    </subcellularLocation>
</comment>
<dbReference type="GO" id="GO:0098552">
    <property type="term" value="C:side of membrane"/>
    <property type="evidence" value="ECO:0007669"/>
    <property type="project" value="UniProtKB-KW"/>
</dbReference>
<dbReference type="GO" id="GO:0009506">
    <property type="term" value="C:plasmodesma"/>
    <property type="evidence" value="ECO:0007669"/>
    <property type="project" value="UniProtKB-ARBA"/>
</dbReference>
<evidence type="ECO:0000256" key="5">
    <source>
        <dbReference type="ARBA" id="ARBA00023136"/>
    </source>
</evidence>
<keyword evidence="7" id="KW-0325">Glycoprotein</keyword>
<evidence type="ECO:0000256" key="2">
    <source>
        <dbReference type="ARBA" id="ARBA00022475"/>
    </source>
</evidence>
<evidence type="ECO:0000256" key="1">
    <source>
        <dbReference type="ARBA" id="ARBA00004609"/>
    </source>
</evidence>
<dbReference type="EMBL" id="KI392812">
    <property type="protein sequence ID" value="ERN10616.1"/>
    <property type="molecule type" value="Genomic_DNA"/>
</dbReference>
<dbReference type="AlphaFoldDB" id="W1PSC8"/>
<name>W1PSC8_AMBTC</name>